<dbReference type="InterPro" id="IPR012334">
    <property type="entry name" value="Pectin_lyas_fold"/>
</dbReference>
<comment type="similarity">
    <text evidence="2">Belongs to the pectinesterase family.</text>
</comment>
<dbReference type="AlphaFoldDB" id="A0A8J5BZA9"/>
<feature type="active site" evidence="7">
    <location>
        <position position="257"/>
    </location>
</feature>
<evidence type="ECO:0000256" key="6">
    <source>
        <dbReference type="ARBA" id="ARBA00047928"/>
    </source>
</evidence>
<dbReference type="InterPro" id="IPR011050">
    <property type="entry name" value="Pectin_lyase_fold/virulence"/>
</dbReference>
<keyword evidence="4 8" id="KW-0378">Hydrolase</keyword>
<protein>
    <recommendedName>
        <fullName evidence="3 8">Pectinesterase</fullName>
        <ecNumber evidence="3 8">3.1.1.11</ecNumber>
    </recommendedName>
</protein>
<evidence type="ECO:0000256" key="7">
    <source>
        <dbReference type="PROSITE-ProRule" id="PRU10040"/>
    </source>
</evidence>
<evidence type="ECO:0000256" key="1">
    <source>
        <dbReference type="ARBA" id="ARBA00005184"/>
    </source>
</evidence>
<reference evidence="10 11" key="1">
    <citation type="submission" date="2020-08" db="EMBL/GenBank/DDBJ databases">
        <title>Plant Genome Project.</title>
        <authorList>
            <person name="Zhang R.-G."/>
        </authorList>
    </citation>
    <scope>NUCLEOTIDE SEQUENCE [LARGE SCALE GENOMIC DNA]</scope>
    <source>
        <tissue evidence="10">Rhizome</tissue>
    </source>
</reference>
<evidence type="ECO:0000256" key="4">
    <source>
        <dbReference type="ARBA" id="ARBA00022801"/>
    </source>
</evidence>
<dbReference type="InterPro" id="IPR000070">
    <property type="entry name" value="Pectinesterase_cat"/>
</dbReference>
<dbReference type="PANTHER" id="PTHR31321:SF73">
    <property type="entry name" value="PECTINESTERASE 14-RELATED"/>
    <property type="match status" value="1"/>
</dbReference>
<keyword evidence="5 8" id="KW-0063">Aspartyl esterase</keyword>
<organism evidence="10 11">
    <name type="scientific">Zingiber officinale</name>
    <name type="common">Ginger</name>
    <name type="synonym">Amomum zingiber</name>
    <dbReference type="NCBI Taxonomy" id="94328"/>
    <lineage>
        <taxon>Eukaryota</taxon>
        <taxon>Viridiplantae</taxon>
        <taxon>Streptophyta</taxon>
        <taxon>Embryophyta</taxon>
        <taxon>Tracheophyta</taxon>
        <taxon>Spermatophyta</taxon>
        <taxon>Magnoliopsida</taxon>
        <taxon>Liliopsida</taxon>
        <taxon>Zingiberales</taxon>
        <taxon>Zingiberaceae</taxon>
        <taxon>Zingiber</taxon>
    </lineage>
</organism>
<evidence type="ECO:0000313" key="11">
    <source>
        <dbReference type="Proteomes" id="UP000734854"/>
    </source>
</evidence>
<gene>
    <name evidence="10" type="ORF">ZIOFF_072762</name>
</gene>
<proteinExistence type="inferred from homology"/>
<dbReference type="EMBL" id="JACMSC010000022">
    <property type="protein sequence ID" value="KAG6468191.1"/>
    <property type="molecule type" value="Genomic_DNA"/>
</dbReference>
<dbReference type="Pfam" id="PF01095">
    <property type="entry name" value="Pectinesterase"/>
    <property type="match status" value="1"/>
</dbReference>
<comment type="pathway">
    <text evidence="1 8">Glycan metabolism; pectin degradation; 2-dehydro-3-deoxy-D-gluconate from pectin: step 1/5.</text>
</comment>
<dbReference type="InterPro" id="IPR033131">
    <property type="entry name" value="Pectinesterase_Asp_AS"/>
</dbReference>
<evidence type="ECO:0000256" key="2">
    <source>
        <dbReference type="ARBA" id="ARBA00008891"/>
    </source>
</evidence>
<feature type="domain" description="Pectinesterase catalytic" evidence="9">
    <location>
        <begin position="208"/>
        <end position="351"/>
    </location>
</feature>
<comment type="caution">
    <text evidence="10">The sequence shown here is derived from an EMBL/GenBank/DDBJ whole genome shotgun (WGS) entry which is preliminary data.</text>
</comment>
<evidence type="ECO:0000256" key="8">
    <source>
        <dbReference type="RuleBase" id="RU000589"/>
    </source>
</evidence>
<dbReference type="GO" id="GO:0030599">
    <property type="term" value="F:pectinesterase activity"/>
    <property type="evidence" value="ECO:0007669"/>
    <property type="project" value="UniProtKB-UniRule"/>
</dbReference>
<dbReference type="PANTHER" id="PTHR31321">
    <property type="entry name" value="ACYL-COA THIOESTER HYDROLASE YBHC-RELATED"/>
    <property type="match status" value="1"/>
</dbReference>
<evidence type="ECO:0000313" key="10">
    <source>
        <dbReference type="EMBL" id="KAG6468191.1"/>
    </source>
</evidence>
<dbReference type="GO" id="GO:0042545">
    <property type="term" value="P:cell wall modification"/>
    <property type="evidence" value="ECO:0007669"/>
    <property type="project" value="UniProtKB-UniRule"/>
</dbReference>
<dbReference type="Gene3D" id="2.160.20.10">
    <property type="entry name" value="Single-stranded right-handed beta-helix, Pectin lyase-like"/>
    <property type="match status" value="1"/>
</dbReference>
<dbReference type="UniPathway" id="UPA00545">
    <property type="reaction ID" value="UER00823"/>
</dbReference>
<dbReference type="PROSITE" id="PS00503">
    <property type="entry name" value="PECTINESTERASE_2"/>
    <property type="match status" value="1"/>
</dbReference>
<dbReference type="Proteomes" id="UP000734854">
    <property type="component" value="Unassembled WGS sequence"/>
</dbReference>
<dbReference type="SUPFAM" id="SSF51126">
    <property type="entry name" value="Pectin lyase-like"/>
    <property type="match status" value="1"/>
</dbReference>
<evidence type="ECO:0000259" key="9">
    <source>
        <dbReference type="Pfam" id="PF01095"/>
    </source>
</evidence>
<evidence type="ECO:0000256" key="3">
    <source>
        <dbReference type="ARBA" id="ARBA00013229"/>
    </source>
</evidence>
<dbReference type="GO" id="GO:0045490">
    <property type="term" value="P:pectin catabolic process"/>
    <property type="evidence" value="ECO:0007669"/>
    <property type="project" value="UniProtKB-UniRule"/>
</dbReference>
<name>A0A8J5BZA9_ZINOF</name>
<comment type="catalytic activity">
    <reaction evidence="6 8">
        <text>[(1-&gt;4)-alpha-D-galacturonosyl methyl ester](n) + n H2O = [(1-&gt;4)-alpha-D-galacturonosyl](n) + n methanol + n H(+)</text>
        <dbReference type="Rhea" id="RHEA:22380"/>
        <dbReference type="Rhea" id="RHEA-COMP:14570"/>
        <dbReference type="Rhea" id="RHEA-COMP:14573"/>
        <dbReference type="ChEBI" id="CHEBI:15377"/>
        <dbReference type="ChEBI" id="CHEBI:15378"/>
        <dbReference type="ChEBI" id="CHEBI:17790"/>
        <dbReference type="ChEBI" id="CHEBI:140522"/>
        <dbReference type="ChEBI" id="CHEBI:140523"/>
        <dbReference type="EC" id="3.1.1.11"/>
    </reaction>
</comment>
<sequence length="482" mass="52631">MKPFFFWTSAVAVALVSILLHLNHVLPHGLLVLPSANTASNALSPSLLWRSGRHRHRSHHRRRPKTGWCDSSRWASPIASEQNVTLVLTVDQQGCADFSSVQMAVDAVPEFSLSRTLIIGESGGVGEQDEHHHARQGYLNTAISWNDTANSTGGTIYSASVSIFAFNFIAYDISFQASRIELICIQFFKLIYVRSHYQQNAAPPALPGDVGAQAVALRIAGDQAAFYGCGFYGAQDTLLDERGRHYFRGCFIEGSIDFIFGNAKSLYEDCTINSIAKQAPADEGGITGCITAQGRASMEEDTGFSFVNCSVEGSGRIWLGRAWGAYSTAVFSRTYLPGIVAPEGWNDWNDPSRDQSVVLLCNCMNLLSLSLSLAFYRAVCRWVYFGEYECTGPGAGSAMRAAYAKQLGRCEAARFMGASYINGEEWVLPPQSGGWNDPCAASMAGDQIEEIVRSLDTVHASEQLAEASALEPWRRLNGKEVP</sequence>
<accession>A0A8J5BZA9</accession>
<dbReference type="EC" id="3.1.1.11" evidence="3 8"/>
<keyword evidence="11" id="KW-1185">Reference proteome</keyword>
<evidence type="ECO:0000256" key="5">
    <source>
        <dbReference type="ARBA" id="ARBA00023085"/>
    </source>
</evidence>